<feature type="binding site" evidence="8">
    <location>
        <position position="242"/>
    </location>
    <ligand>
        <name>Zn(2+)</name>
        <dbReference type="ChEBI" id="CHEBI:29105"/>
        <label>1</label>
    </ligand>
</feature>
<comment type="similarity">
    <text evidence="1 6">Belongs to the peptidase M42 family.</text>
</comment>
<dbReference type="InterPro" id="IPR051464">
    <property type="entry name" value="Peptidase_M42_aminopept"/>
</dbReference>
<evidence type="ECO:0000256" key="6">
    <source>
        <dbReference type="PIRNR" id="PIRNR001123"/>
    </source>
</evidence>
<dbReference type="Pfam" id="PF05343">
    <property type="entry name" value="Peptidase_M42"/>
    <property type="match status" value="1"/>
</dbReference>
<dbReference type="InterPro" id="IPR008007">
    <property type="entry name" value="Peptidase_M42"/>
</dbReference>
<evidence type="ECO:0000256" key="2">
    <source>
        <dbReference type="ARBA" id="ARBA00022438"/>
    </source>
</evidence>
<keyword evidence="3" id="KW-0645">Protease</keyword>
<evidence type="ECO:0000256" key="5">
    <source>
        <dbReference type="ARBA" id="ARBA00022801"/>
    </source>
</evidence>
<feature type="binding site" evidence="8">
    <location>
        <position position="70"/>
    </location>
    <ligand>
        <name>Zn(2+)</name>
        <dbReference type="ChEBI" id="CHEBI:29105"/>
        <label>1</label>
    </ligand>
</feature>
<organism evidence="9 10">
    <name type="scientific">Paenactinomyces guangxiensis</name>
    <dbReference type="NCBI Taxonomy" id="1490290"/>
    <lineage>
        <taxon>Bacteria</taxon>
        <taxon>Bacillati</taxon>
        <taxon>Bacillota</taxon>
        <taxon>Bacilli</taxon>
        <taxon>Bacillales</taxon>
        <taxon>Thermoactinomycetaceae</taxon>
        <taxon>Paenactinomyces</taxon>
    </lineage>
</organism>
<keyword evidence="2" id="KW-0031">Aminopeptidase</keyword>
<evidence type="ECO:0000313" key="9">
    <source>
        <dbReference type="EMBL" id="MBA4492876.1"/>
    </source>
</evidence>
<reference evidence="9 10" key="1">
    <citation type="submission" date="2020-07" db="EMBL/GenBank/DDBJ databases">
        <authorList>
            <person name="Feng H."/>
        </authorList>
    </citation>
    <scope>NUCLEOTIDE SEQUENCE [LARGE SCALE GENOMIC DNA]</scope>
    <source>
        <strain evidence="10">s-10</strain>
    </source>
</reference>
<dbReference type="Gene3D" id="2.40.30.40">
    <property type="entry name" value="Peptidase M42, domain 2"/>
    <property type="match status" value="1"/>
</dbReference>
<dbReference type="PANTHER" id="PTHR32481:SF7">
    <property type="entry name" value="AMINOPEPTIDASE YHFE-RELATED"/>
    <property type="match status" value="1"/>
</dbReference>
<dbReference type="PANTHER" id="PTHR32481">
    <property type="entry name" value="AMINOPEPTIDASE"/>
    <property type="match status" value="1"/>
</dbReference>
<dbReference type="GO" id="GO:0006508">
    <property type="term" value="P:proteolysis"/>
    <property type="evidence" value="ECO:0007669"/>
    <property type="project" value="UniProtKB-KW"/>
</dbReference>
<evidence type="ECO:0000256" key="8">
    <source>
        <dbReference type="PIRSR" id="PIRSR001123-2"/>
    </source>
</evidence>
<dbReference type="GO" id="GO:0046872">
    <property type="term" value="F:metal ion binding"/>
    <property type="evidence" value="ECO:0007669"/>
    <property type="project" value="UniProtKB-UniRule"/>
</dbReference>
<feature type="binding site" evidence="8">
    <location>
        <position position="187"/>
    </location>
    <ligand>
        <name>Zn(2+)</name>
        <dbReference type="ChEBI" id="CHEBI:29105"/>
        <label>2</label>
    </ligand>
</feature>
<dbReference type="SUPFAM" id="SSF101821">
    <property type="entry name" value="Aminopeptidase/glucanase lid domain"/>
    <property type="match status" value="1"/>
</dbReference>
<dbReference type="RefSeq" id="WP_181750103.1">
    <property type="nucleotide sequence ID" value="NZ_JACEIQ010000001.1"/>
</dbReference>
<proteinExistence type="inferred from homology"/>
<dbReference type="Proteomes" id="UP000535491">
    <property type="component" value="Unassembled WGS sequence"/>
</dbReference>
<dbReference type="InterPro" id="IPR023367">
    <property type="entry name" value="Peptidase_M42_dom2"/>
</dbReference>
<evidence type="ECO:0000256" key="7">
    <source>
        <dbReference type="PIRSR" id="PIRSR001123-1"/>
    </source>
</evidence>
<evidence type="ECO:0000256" key="4">
    <source>
        <dbReference type="ARBA" id="ARBA00022723"/>
    </source>
</evidence>
<sequence>MSVFPEQRTVQTLVDLLKIDSPAGHTERAIDYIEKRMQQIGIETARNNKGGLLVTLPGQNDTVHRFLTAHVDTLGAMVKEIKPNGRLILNQIGYYEWFSVEGAYCCIETREGKRISGTILSTHTSVHVYPDAKDQKRTAENIEVRLDARVNTAEDVRELGIRVGDFVSFDPQIHVTETGFIKSRHLDDKASVAVLIELIAFFKETDGILPHTTHFLFSNNEEVGFGGNSNIPAQVREYLAVDMGAIGEGQATDEFCVSICAKDGSGPYHYGLRNKLVQLAEENGITHQVDIYPYYTSDASAAVRAGSDVIHGLIGPGVDASHAYERTHIDALENTFRLLYHYLLSQSL</sequence>
<evidence type="ECO:0000313" key="10">
    <source>
        <dbReference type="Proteomes" id="UP000535491"/>
    </source>
</evidence>
<evidence type="ECO:0000256" key="3">
    <source>
        <dbReference type="ARBA" id="ARBA00022670"/>
    </source>
</evidence>
<dbReference type="EMBL" id="JACEIQ010000001">
    <property type="protein sequence ID" value="MBA4492876.1"/>
    <property type="molecule type" value="Genomic_DNA"/>
</dbReference>
<comment type="cofactor">
    <cofactor evidence="8">
        <name>a divalent metal cation</name>
        <dbReference type="ChEBI" id="CHEBI:60240"/>
    </cofactor>
    <text evidence="8">Binds 2 divalent metal cations per subunit.</text>
</comment>
<name>A0A7W1WN02_9BACL</name>
<gene>
    <name evidence="9" type="ORF">H1191_00925</name>
</gene>
<dbReference type="Gene3D" id="3.40.630.10">
    <property type="entry name" value="Zn peptidases"/>
    <property type="match status" value="1"/>
</dbReference>
<keyword evidence="10" id="KW-1185">Reference proteome</keyword>
<dbReference type="AlphaFoldDB" id="A0A7W1WN02"/>
<feature type="active site" description="Proton acceptor" evidence="7">
    <location>
        <position position="221"/>
    </location>
</feature>
<feature type="binding site" evidence="8">
    <location>
        <position position="222"/>
    </location>
    <ligand>
        <name>Zn(2+)</name>
        <dbReference type="ChEBI" id="CHEBI:29105"/>
        <label>2</label>
    </ligand>
</feature>
<dbReference type="SUPFAM" id="SSF53187">
    <property type="entry name" value="Zn-dependent exopeptidases"/>
    <property type="match status" value="1"/>
</dbReference>
<dbReference type="GO" id="GO:0004177">
    <property type="term" value="F:aminopeptidase activity"/>
    <property type="evidence" value="ECO:0007669"/>
    <property type="project" value="UniProtKB-UniRule"/>
</dbReference>
<keyword evidence="5" id="KW-0378">Hydrolase</keyword>
<comment type="caution">
    <text evidence="9">The sequence shown here is derived from an EMBL/GenBank/DDBJ whole genome shotgun (WGS) entry which is preliminary data.</text>
</comment>
<protein>
    <submittedName>
        <fullName evidence="9">M42 family metallopeptidase</fullName>
    </submittedName>
</protein>
<evidence type="ECO:0000256" key="1">
    <source>
        <dbReference type="ARBA" id="ARBA00006272"/>
    </source>
</evidence>
<keyword evidence="4 8" id="KW-0479">Metal-binding</keyword>
<feature type="binding site" evidence="8">
    <location>
        <position position="187"/>
    </location>
    <ligand>
        <name>Zn(2+)</name>
        <dbReference type="ChEBI" id="CHEBI:29105"/>
        <label>1</label>
    </ligand>
</feature>
<accession>A0A7W1WN02</accession>
<feature type="binding site" evidence="8">
    <location>
        <position position="322"/>
    </location>
    <ligand>
        <name>Zn(2+)</name>
        <dbReference type="ChEBI" id="CHEBI:29105"/>
        <label>2</label>
    </ligand>
</feature>
<dbReference type="PIRSF" id="PIRSF001123">
    <property type="entry name" value="PepA_GA"/>
    <property type="match status" value="1"/>
</dbReference>
<dbReference type="CDD" id="cd05657">
    <property type="entry name" value="M42_glucanase_like"/>
    <property type="match status" value="1"/>
</dbReference>